<dbReference type="Gene3D" id="1.10.150.280">
    <property type="entry name" value="AF1531-like domain"/>
    <property type="match status" value="2"/>
</dbReference>
<dbReference type="InterPro" id="IPR051675">
    <property type="entry name" value="Endo/Exo/Phosphatase_dom_1"/>
</dbReference>
<dbReference type="SUPFAM" id="SSF47781">
    <property type="entry name" value="RuvA domain 2-like"/>
    <property type="match status" value="2"/>
</dbReference>
<dbReference type="Pfam" id="PF12836">
    <property type="entry name" value="HHH_3"/>
    <property type="match status" value="2"/>
</dbReference>
<keyword evidence="2" id="KW-1185">Reference proteome</keyword>
<evidence type="ECO:0000313" key="1">
    <source>
        <dbReference type="EMBL" id="RRQ47718.1"/>
    </source>
</evidence>
<dbReference type="AlphaFoldDB" id="A0A3R8PWT3"/>
<dbReference type="OrthoDB" id="981124at2"/>
<organism evidence="1 2">
    <name type="scientific">Maribacter algicola</name>
    <dbReference type="NCBI Taxonomy" id="2498892"/>
    <lineage>
        <taxon>Bacteria</taxon>
        <taxon>Pseudomonadati</taxon>
        <taxon>Bacteroidota</taxon>
        <taxon>Flavobacteriia</taxon>
        <taxon>Flavobacteriales</taxon>
        <taxon>Flavobacteriaceae</taxon>
        <taxon>Maribacter</taxon>
    </lineage>
</organism>
<name>A0A3R8PWT3_9FLAO</name>
<gene>
    <name evidence="1" type="ORF">DZC72_15200</name>
</gene>
<protein>
    <submittedName>
        <fullName evidence="1">Helix-hairpin-helix domain-containing protein</fullName>
    </submittedName>
</protein>
<proteinExistence type="predicted"/>
<dbReference type="PANTHER" id="PTHR21180">
    <property type="entry name" value="ENDONUCLEASE/EXONUCLEASE/PHOSPHATASE FAMILY DOMAIN-CONTAINING PROTEIN 1"/>
    <property type="match status" value="1"/>
</dbReference>
<dbReference type="EMBL" id="QUSX01000003">
    <property type="protein sequence ID" value="RRQ47718.1"/>
    <property type="molecule type" value="Genomic_DNA"/>
</dbReference>
<dbReference type="PANTHER" id="PTHR21180:SF32">
    <property type="entry name" value="ENDONUCLEASE_EXONUCLEASE_PHOSPHATASE FAMILY DOMAIN-CONTAINING PROTEIN 1"/>
    <property type="match status" value="1"/>
</dbReference>
<dbReference type="InterPro" id="IPR010994">
    <property type="entry name" value="RuvA_2-like"/>
</dbReference>
<comment type="caution">
    <text evidence="1">The sequence shown here is derived from an EMBL/GenBank/DDBJ whole genome shotgun (WGS) entry which is preliminary data.</text>
</comment>
<evidence type="ECO:0000313" key="2">
    <source>
        <dbReference type="Proteomes" id="UP000286990"/>
    </source>
</evidence>
<accession>A0A3R8PWT3</accession>
<reference evidence="2" key="1">
    <citation type="submission" date="2018-12" db="EMBL/GenBank/DDBJ databases">
        <title>Maribacter lutimaris sp. nov., isolated from marine sediment.</title>
        <authorList>
            <person name="Kim K.K."/>
        </authorList>
    </citation>
    <scope>NUCLEOTIDE SEQUENCE [LARGE SCALE GENOMIC DNA]</scope>
    <source>
        <strain evidence="2">PoM-212</strain>
    </source>
</reference>
<dbReference type="Proteomes" id="UP000286990">
    <property type="component" value="Unassembled WGS sequence"/>
</dbReference>
<sequence length="293" mass="34041">MSLKKSHFKFTKQERSGIFFLLLLIVLVQASFWLYNHFSNVYFEPIVLDKEMQEKIDNIKEESKKSDSLKLHPFNPNFISDFKGYTLGLSVDEIDRLHRFRDRDLYVNSKEEFQEVTGVSDSLLNFISPFFKFPEWANSQTRTLKDATNLEKSTKPISVRIKDLNGVTLEELQDIYGVGNVLSERILKFRDRLGGFLLDNQLYDVYGLEPAVAERILEKYRVLNIPEIQKIDINTATVGELSKIVYISRSVAEGIVSYRVKNGEILSFSELTQIENFPADRIDRFPLYLSLKK</sequence>